<keyword evidence="2" id="KW-0472">Membrane</keyword>
<protein>
    <recommendedName>
        <fullName evidence="3">DUF6377 domain-containing protein</fullName>
    </recommendedName>
</protein>
<keyword evidence="2" id="KW-0812">Transmembrane</keyword>
<organism evidence="4">
    <name type="scientific">termite gut metagenome</name>
    <dbReference type="NCBI Taxonomy" id="433724"/>
    <lineage>
        <taxon>unclassified sequences</taxon>
        <taxon>metagenomes</taxon>
        <taxon>organismal metagenomes</taxon>
    </lineage>
</organism>
<evidence type="ECO:0000313" key="4">
    <source>
        <dbReference type="EMBL" id="KAA6351713.1"/>
    </source>
</evidence>
<sequence length="547" mass="64148">MRIKTFIFFLSVCITNTFSAQVAFDSLLNSLDKAISEHDIYSSKREVRINALKMQKAEIKPFSLEAYQLNMQLYKEYKAYICDSAIFYLNRNIEIGYQTHQIEHEYESKLLLSNLLGSSGMYKEAVDLLETIDRKRLPNHLFISYYSTYRNVYGELAFYTQDKSGSLRYRAVSKSYGDSLNRILPSDDNRQLVIQETDCRYKRNFAEARKWNDIQLSKVQPGTPEHAIIAFNRSRSYEAEGLVEEEKYWLALSALSNIQSATKDHASLWMLAQKLFREGDIERAYTYIRFSWSETVFYNARLRSLQSAGILSLIDQTYQLTIEKKNQQLQLYLILISALLLMLLTALGYIYRQMKKLSAARNNLQIVNVRLKDLNGELKEMNDCLQSINMDLSESNRIKEEYIGRFIKLCSTYIHKLDIYRRMVNKEITSGHIPELLKMTRSEDALNEELEELYTNFDSAFLRIFPDFVNQFNELLQDKYVIVLKKDELLNTELRIFALIRLGIDDSSQIAEFLHYSINTIYNYRAKIKNKASVSRDDFEKLVKMIR</sequence>
<keyword evidence="1" id="KW-0175">Coiled coil</keyword>
<reference evidence="4" key="1">
    <citation type="submission" date="2019-03" db="EMBL/GenBank/DDBJ databases">
        <title>Single cell metagenomics reveals metabolic interactions within the superorganism composed of flagellate Streblomastix strix and complex community of Bacteroidetes bacteria on its surface.</title>
        <authorList>
            <person name="Treitli S.C."/>
            <person name="Kolisko M."/>
            <person name="Husnik F."/>
            <person name="Keeling P."/>
            <person name="Hampl V."/>
        </authorList>
    </citation>
    <scope>NUCLEOTIDE SEQUENCE</scope>
    <source>
        <strain evidence="4">STM</strain>
    </source>
</reference>
<name>A0A5J4T250_9ZZZZ</name>
<proteinExistence type="predicted"/>
<evidence type="ECO:0000259" key="3">
    <source>
        <dbReference type="Pfam" id="PF19904"/>
    </source>
</evidence>
<accession>A0A5J4T250</accession>
<gene>
    <name evidence="4" type="ORF">EZS27_000984</name>
</gene>
<dbReference type="AlphaFoldDB" id="A0A5J4T250"/>
<comment type="caution">
    <text evidence="4">The sequence shown here is derived from an EMBL/GenBank/DDBJ whole genome shotgun (WGS) entry which is preliminary data.</text>
</comment>
<feature type="transmembrane region" description="Helical" evidence="2">
    <location>
        <begin position="329"/>
        <end position="351"/>
    </location>
</feature>
<dbReference type="InterPro" id="IPR045957">
    <property type="entry name" value="DUF6377"/>
</dbReference>
<keyword evidence="2" id="KW-1133">Transmembrane helix</keyword>
<evidence type="ECO:0000256" key="1">
    <source>
        <dbReference type="SAM" id="Coils"/>
    </source>
</evidence>
<feature type="domain" description="DUF6377" evidence="3">
    <location>
        <begin position="258"/>
        <end position="511"/>
    </location>
</feature>
<dbReference type="EMBL" id="SNRY01000010">
    <property type="protein sequence ID" value="KAA6351713.1"/>
    <property type="molecule type" value="Genomic_DNA"/>
</dbReference>
<feature type="coiled-coil region" evidence="1">
    <location>
        <begin position="357"/>
        <end position="391"/>
    </location>
</feature>
<dbReference type="Pfam" id="PF19904">
    <property type="entry name" value="DUF6377"/>
    <property type="match status" value="1"/>
</dbReference>
<evidence type="ECO:0000256" key="2">
    <source>
        <dbReference type="SAM" id="Phobius"/>
    </source>
</evidence>